<keyword evidence="8" id="KW-1185">Reference proteome</keyword>
<dbReference type="SMART" id="SM00336">
    <property type="entry name" value="BBOX"/>
    <property type="match status" value="2"/>
</dbReference>
<dbReference type="Pfam" id="PF06203">
    <property type="entry name" value="CCT"/>
    <property type="match status" value="1"/>
</dbReference>
<dbReference type="Gramene" id="OQU84486">
    <property type="protein sequence ID" value="OQU84486"/>
    <property type="gene ID" value="SORBI_3004G063200"/>
</dbReference>
<dbReference type="EMBL" id="CM000763">
    <property type="protein sequence ID" value="OQU84486.1"/>
    <property type="molecule type" value="Genomic_DNA"/>
</dbReference>
<evidence type="ECO:0000256" key="4">
    <source>
        <dbReference type="PROSITE-ProRule" id="PRU00357"/>
    </source>
</evidence>
<keyword evidence="3" id="KW-0479">Metal-binding</keyword>
<protein>
    <recommendedName>
        <fullName evidence="9">CONSTANS-like protein</fullName>
    </recommendedName>
</protein>
<proteinExistence type="predicted"/>
<dbReference type="Proteomes" id="UP000000768">
    <property type="component" value="Chromosome 4"/>
</dbReference>
<keyword evidence="3" id="KW-0863">Zinc-finger</keyword>
<dbReference type="GO" id="GO:0009909">
    <property type="term" value="P:regulation of flower development"/>
    <property type="evidence" value="ECO:0000318"/>
    <property type="project" value="GO_Central"/>
</dbReference>
<name>A0A1Z5RM83_SORBI</name>
<dbReference type="PANTHER" id="PTHR31319">
    <property type="entry name" value="ZINC FINGER PROTEIN CONSTANS-LIKE 4"/>
    <property type="match status" value="1"/>
</dbReference>
<dbReference type="OMA" id="FADFMDP"/>
<sequence length="390" mass="40077">MEALVAGRYWGVGGRRCEACGGSPAAVHCRTCPGGGAYLCAGCDAGHARAGHERVWVCEVCERAPAAVTCRADAAALCAACDADIHDANPLARRHERVPVQPIGAAAAAPAAETLLFGAAAEENQDDDDGAAAAAKVVGVDAGKLADFLFADVMDPFFGQDFTGGTRFPHADSVVPNKGSCGGGGAVDLDFGGGVAAAAVAAKPSYSSYTAASLGHSGSSSEVGLVPDAMCGRGGSVTGGVIELDFAQSKAAYLPYAATPTHSMSSLDVGAVPERGDGVMAGRVATPPAAAAAESREARLMRYREKRKNRRFEKTIRYASRKAYAESRPRIKGRFAKRADDNDADADADFDFDAGAAAATAPARSRSQQQQPSYPYVLDFAAGYGVVPTF</sequence>
<evidence type="ECO:0000256" key="2">
    <source>
        <dbReference type="ARBA" id="ARBA00023242"/>
    </source>
</evidence>
<dbReference type="GO" id="GO:0008270">
    <property type="term" value="F:zinc ion binding"/>
    <property type="evidence" value="ECO:0007669"/>
    <property type="project" value="UniProtKB-KW"/>
</dbReference>
<organism evidence="7 8">
    <name type="scientific">Sorghum bicolor</name>
    <name type="common">Sorghum</name>
    <name type="synonym">Sorghum vulgare</name>
    <dbReference type="NCBI Taxonomy" id="4558"/>
    <lineage>
        <taxon>Eukaryota</taxon>
        <taxon>Viridiplantae</taxon>
        <taxon>Streptophyta</taxon>
        <taxon>Embryophyta</taxon>
        <taxon>Tracheophyta</taxon>
        <taxon>Spermatophyta</taxon>
        <taxon>Magnoliopsida</taxon>
        <taxon>Liliopsida</taxon>
        <taxon>Poales</taxon>
        <taxon>Poaceae</taxon>
        <taxon>PACMAD clade</taxon>
        <taxon>Panicoideae</taxon>
        <taxon>Andropogonodae</taxon>
        <taxon>Andropogoneae</taxon>
        <taxon>Sorghinae</taxon>
        <taxon>Sorghum</taxon>
    </lineage>
</organism>
<evidence type="ECO:0008006" key="9">
    <source>
        <dbReference type="Google" id="ProtNLM"/>
    </source>
</evidence>
<evidence type="ECO:0000256" key="3">
    <source>
        <dbReference type="PROSITE-ProRule" id="PRU00024"/>
    </source>
</evidence>
<dbReference type="OrthoDB" id="659557at2759"/>
<evidence type="ECO:0000313" key="8">
    <source>
        <dbReference type="Proteomes" id="UP000000768"/>
    </source>
</evidence>
<keyword evidence="2 4" id="KW-0539">Nucleus</keyword>
<dbReference type="SMR" id="A0A1Z5RM83"/>
<dbReference type="PROSITE" id="PS50119">
    <property type="entry name" value="ZF_BBOX"/>
    <property type="match status" value="1"/>
</dbReference>
<feature type="domain" description="CCT" evidence="6">
    <location>
        <begin position="296"/>
        <end position="338"/>
    </location>
</feature>
<dbReference type="InterPro" id="IPR000315">
    <property type="entry name" value="Znf_B-box"/>
</dbReference>
<evidence type="ECO:0000259" key="6">
    <source>
        <dbReference type="PROSITE" id="PS51017"/>
    </source>
</evidence>
<dbReference type="AlphaFoldDB" id="A0A1Z5RM83"/>
<reference evidence="7 8" key="1">
    <citation type="journal article" date="2009" name="Nature">
        <title>The Sorghum bicolor genome and the diversification of grasses.</title>
        <authorList>
            <person name="Paterson A.H."/>
            <person name="Bowers J.E."/>
            <person name="Bruggmann R."/>
            <person name="Dubchak I."/>
            <person name="Grimwood J."/>
            <person name="Gundlach H."/>
            <person name="Haberer G."/>
            <person name="Hellsten U."/>
            <person name="Mitros T."/>
            <person name="Poliakov A."/>
            <person name="Schmutz J."/>
            <person name="Spannagl M."/>
            <person name="Tang H."/>
            <person name="Wang X."/>
            <person name="Wicker T."/>
            <person name="Bharti A.K."/>
            <person name="Chapman J."/>
            <person name="Feltus F.A."/>
            <person name="Gowik U."/>
            <person name="Grigoriev I.V."/>
            <person name="Lyons E."/>
            <person name="Maher C.A."/>
            <person name="Martis M."/>
            <person name="Narechania A."/>
            <person name="Otillar R.P."/>
            <person name="Penning B.W."/>
            <person name="Salamov A.A."/>
            <person name="Wang Y."/>
            <person name="Zhang L."/>
            <person name="Carpita N.C."/>
            <person name="Freeling M."/>
            <person name="Gingle A.R."/>
            <person name="Hash C.T."/>
            <person name="Keller B."/>
            <person name="Klein P."/>
            <person name="Kresovich S."/>
            <person name="McCann M.C."/>
            <person name="Ming R."/>
            <person name="Peterson D.G."/>
            <person name="Mehboob-ur-Rahman"/>
            <person name="Ware D."/>
            <person name="Westhoff P."/>
            <person name="Mayer K.F."/>
            <person name="Messing J."/>
            <person name="Rokhsar D.S."/>
        </authorList>
    </citation>
    <scope>NUCLEOTIDE SEQUENCE [LARGE SCALE GENOMIC DNA]</scope>
    <source>
        <strain evidence="8">cv. BTx623</strain>
    </source>
</reference>
<dbReference type="PROSITE" id="PS51017">
    <property type="entry name" value="CCT"/>
    <property type="match status" value="1"/>
</dbReference>
<reference evidence="8" key="2">
    <citation type="journal article" date="2018" name="Plant J.">
        <title>The Sorghum bicolor reference genome: improved assembly, gene annotations, a transcriptome atlas, and signatures of genome organization.</title>
        <authorList>
            <person name="McCormick R.F."/>
            <person name="Truong S.K."/>
            <person name="Sreedasyam A."/>
            <person name="Jenkins J."/>
            <person name="Shu S."/>
            <person name="Sims D."/>
            <person name="Kennedy M."/>
            <person name="Amirebrahimi M."/>
            <person name="Weers B.D."/>
            <person name="McKinley B."/>
            <person name="Mattison A."/>
            <person name="Morishige D.T."/>
            <person name="Grimwood J."/>
            <person name="Schmutz J."/>
            <person name="Mullet J.E."/>
        </authorList>
    </citation>
    <scope>NUCLEOTIDE SEQUENCE [LARGE SCALE GENOMIC DNA]</scope>
    <source>
        <strain evidence="8">cv. BTx623</strain>
    </source>
</reference>
<comment type="subcellular location">
    <subcellularLocation>
        <location evidence="1 4">Nucleus</location>
    </subcellularLocation>
</comment>
<dbReference type="Pfam" id="PF00643">
    <property type="entry name" value="zf-B_box"/>
    <property type="match status" value="1"/>
</dbReference>
<dbReference type="eggNOG" id="KOG1601">
    <property type="taxonomic scope" value="Eukaryota"/>
</dbReference>
<dbReference type="InterPro" id="IPR010402">
    <property type="entry name" value="CCT_domain"/>
</dbReference>
<evidence type="ECO:0000256" key="1">
    <source>
        <dbReference type="ARBA" id="ARBA00004123"/>
    </source>
</evidence>
<evidence type="ECO:0000259" key="5">
    <source>
        <dbReference type="PROSITE" id="PS50119"/>
    </source>
</evidence>
<accession>A0A1Z5RM83</accession>
<keyword evidence="3" id="KW-0862">Zinc</keyword>
<dbReference type="InParanoid" id="A0A1Z5RM83"/>
<dbReference type="PANTHER" id="PTHR31319:SF61">
    <property type="entry name" value="OS02G0178100 PROTEIN"/>
    <property type="match status" value="1"/>
</dbReference>
<gene>
    <name evidence="7" type="ORF">SORBI_3004G063200</name>
</gene>
<evidence type="ECO:0000313" key="7">
    <source>
        <dbReference type="EMBL" id="OQU84486.1"/>
    </source>
</evidence>
<feature type="domain" description="B box-type" evidence="5">
    <location>
        <begin position="53"/>
        <end position="100"/>
    </location>
</feature>
<dbReference type="InterPro" id="IPR045281">
    <property type="entry name" value="CONSTANS-like"/>
</dbReference>
<dbReference type="GO" id="GO:0005634">
    <property type="term" value="C:nucleus"/>
    <property type="evidence" value="ECO:0000318"/>
    <property type="project" value="GO_Central"/>
</dbReference>